<evidence type="ECO:0000313" key="4">
    <source>
        <dbReference type="Proteomes" id="UP000018482"/>
    </source>
</evidence>
<dbReference type="CDD" id="cd00947">
    <property type="entry name" value="TBP_aldolase_IIB"/>
    <property type="match status" value="1"/>
</dbReference>
<proteinExistence type="predicted"/>
<feature type="binding site" evidence="2">
    <location>
        <position position="195"/>
    </location>
    <ligand>
        <name>Zn(2+)</name>
        <dbReference type="ChEBI" id="CHEBI:29105"/>
        <label>1</label>
        <note>catalytic</note>
    </ligand>
</feature>
<dbReference type="InterPro" id="IPR013785">
    <property type="entry name" value="Aldolase_TIM"/>
</dbReference>
<dbReference type="Gene3D" id="3.20.20.70">
    <property type="entry name" value="Aldolase class I"/>
    <property type="match status" value="1"/>
</dbReference>
<dbReference type="Pfam" id="PF01116">
    <property type="entry name" value="F_bP_aldolase"/>
    <property type="match status" value="1"/>
</dbReference>
<dbReference type="InterPro" id="IPR050246">
    <property type="entry name" value="Class_II_FBP_aldolase"/>
</dbReference>
<dbReference type="AlphaFoldDB" id="V6Z0B7"/>
<feature type="binding site" evidence="2">
    <location>
        <position position="98"/>
    </location>
    <ligand>
        <name>Zn(2+)</name>
        <dbReference type="ChEBI" id="CHEBI:29105"/>
        <label>1</label>
        <note>catalytic</note>
    </ligand>
</feature>
<feature type="binding site" evidence="2">
    <location>
        <position position="223"/>
    </location>
    <ligand>
        <name>Zn(2+)</name>
        <dbReference type="ChEBI" id="CHEBI:29105"/>
        <label>1</label>
        <note>catalytic</note>
    </ligand>
</feature>
<accession>V6Z0B7</accession>
<sequence>MPNHFGKKFEKKSRLDMKVSMSSLLQEASANQFAIPAMNFIDFTTAKAYAKVSQKRGLPLIMAFAQTHQSWLSLEDAATIGRYFQSQTATPIVLHLDHGQDFEFIKKAIDLGFHSVMIDASLHPFEENVRLTSQVVSYAHARGVDVEAEIGFVGANENLENHELVDSIYTTLDDAKAFYEATQVDSLAVSIGTAHGIYKGHPKLNFDRLAELSKELPIPLVLHGGSSSGDANLKRCAKEGIAKINIFSDVIQAAHTFNQTNKTQDYPSLVQGMQGAMEQVLNHYYDVFETKEVVVHES</sequence>
<evidence type="ECO:0000313" key="3">
    <source>
        <dbReference type="EMBL" id="ESV53681.1"/>
    </source>
</evidence>
<evidence type="ECO:0000256" key="1">
    <source>
        <dbReference type="PIRSR" id="PIRSR001359-1"/>
    </source>
</evidence>
<gene>
    <name evidence="3" type="ORF">SAG0136_00040</name>
</gene>
<dbReference type="PANTHER" id="PTHR30304:SF0">
    <property type="entry name" value="D-TAGATOSE-1,6-BISPHOSPHATE ALDOLASE SUBUNIT GATY-RELATED"/>
    <property type="match status" value="1"/>
</dbReference>
<dbReference type="SUPFAM" id="SSF51569">
    <property type="entry name" value="Aldolase"/>
    <property type="match status" value="1"/>
</dbReference>
<dbReference type="InterPro" id="IPR000771">
    <property type="entry name" value="FBA_II"/>
</dbReference>
<dbReference type="Proteomes" id="UP000018482">
    <property type="component" value="Unassembled WGS sequence"/>
</dbReference>
<dbReference type="eggNOG" id="COG0191">
    <property type="taxonomic scope" value="Bacteria"/>
</dbReference>
<evidence type="ECO:0000256" key="2">
    <source>
        <dbReference type="PIRSR" id="PIRSR001359-3"/>
    </source>
</evidence>
<feature type="active site" description="Proton donor" evidence="1">
    <location>
        <position position="97"/>
    </location>
</feature>
<dbReference type="GO" id="GO:0005829">
    <property type="term" value="C:cytosol"/>
    <property type="evidence" value="ECO:0007669"/>
    <property type="project" value="TreeGrafter"/>
</dbReference>
<dbReference type="GO" id="GO:0005975">
    <property type="term" value="P:carbohydrate metabolic process"/>
    <property type="evidence" value="ECO:0007669"/>
    <property type="project" value="InterPro"/>
</dbReference>
<comment type="caution">
    <text evidence="3">The sequence shown here is derived from an EMBL/GenBank/DDBJ whole genome shotgun (WGS) entry which is preliminary data.</text>
</comment>
<comment type="cofactor">
    <cofactor evidence="2">
        <name>Zn(2+)</name>
        <dbReference type="ChEBI" id="CHEBI:29105"/>
    </cofactor>
    <text evidence="2">Binds 2 Zn(2+) ions per subunit. One is catalytic and the other provides a structural contribution.</text>
</comment>
<dbReference type="EMBL" id="ANQC01000002">
    <property type="protein sequence ID" value="ESV53681.1"/>
    <property type="molecule type" value="Genomic_DNA"/>
</dbReference>
<feature type="binding site" evidence="2">
    <location>
        <position position="119"/>
    </location>
    <ligand>
        <name>Zn(2+)</name>
        <dbReference type="ChEBI" id="CHEBI:29105"/>
        <label>2</label>
    </ligand>
</feature>
<reference evidence="3 4" key="1">
    <citation type="submission" date="2013-05" db="EMBL/GenBank/DDBJ databases">
        <authorList>
            <person name="Richards V.P."/>
            <person name="Durkin S.A.S."/>
            <person name="Kim M."/>
            <person name="Pavinski Bitar P.D."/>
            <person name="Stanhope M.J."/>
            <person name="Town C.D."/>
            <person name="Venter J.C."/>
        </authorList>
    </citation>
    <scope>NUCLEOTIDE SEQUENCE [LARGE SCALE GENOMIC DNA]</scope>
    <source>
        <strain evidence="3 4">LMG 14747</strain>
    </source>
</reference>
<name>V6Z0B7_STRAG</name>
<dbReference type="PIRSF" id="PIRSF001359">
    <property type="entry name" value="F_bP_aldolase_II"/>
    <property type="match status" value="1"/>
</dbReference>
<dbReference type="PROSITE" id="PS00806">
    <property type="entry name" value="ALDOLASE_CLASS_II_2"/>
    <property type="match status" value="1"/>
</dbReference>
<dbReference type="GO" id="GO:0008270">
    <property type="term" value="F:zinc ion binding"/>
    <property type="evidence" value="ECO:0007669"/>
    <property type="project" value="InterPro"/>
</dbReference>
<protein>
    <submittedName>
        <fullName evidence="3">Fructose-bisphosphate aldolase</fullName>
    </submittedName>
</protein>
<organism evidence="3 4">
    <name type="scientific">Streptococcus agalactiae LMG 14747</name>
    <dbReference type="NCBI Taxonomy" id="1154860"/>
    <lineage>
        <taxon>Bacteria</taxon>
        <taxon>Bacillati</taxon>
        <taxon>Bacillota</taxon>
        <taxon>Bacilli</taxon>
        <taxon>Lactobacillales</taxon>
        <taxon>Streptococcaceae</taxon>
        <taxon>Streptococcus</taxon>
    </lineage>
</organism>
<keyword evidence="2" id="KW-0862">Zinc</keyword>
<dbReference type="GO" id="GO:0009025">
    <property type="term" value="F:tagatose-bisphosphate aldolase activity"/>
    <property type="evidence" value="ECO:0007669"/>
    <property type="project" value="TreeGrafter"/>
</dbReference>
<keyword evidence="2" id="KW-0479">Metal-binding</keyword>
<dbReference type="NCBIfam" id="TIGR00167">
    <property type="entry name" value="cbbA"/>
    <property type="match status" value="1"/>
</dbReference>
<dbReference type="PANTHER" id="PTHR30304">
    <property type="entry name" value="D-TAGATOSE-1,6-BISPHOSPHATE ALDOLASE"/>
    <property type="match status" value="1"/>
</dbReference>
<feature type="binding site" evidence="2">
    <location>
        <position position="149"/>
    </location>
    <ligand>
        <name>Zn(2+)</name>
        <dbReference type="ChEBI" id="CHEBI:29105"/>
        <label>2</label>
    </ligand>
</feature>